<dbReference type="PANTHER" id="PTHR30595:SF6">
    <property type="entry name" value="SCHLAFEN ALBA-2 DOMAIN-CONTAINING PROTEIN"/>
    <property type="match status" value="1"/>
</dbReference>
<comment type="caution">
    <text evidence="2">The sequence shown here is derived from an EMBL/GenBank/DDBJ whole genome shotgun (WGS) entry which is preliminary data.</text>
</comment>
<dbReference type="InterPro" id="IPR038461">
    <property type="entry name" value="Schlafen_AlbA_2_dom_sf"/>
</dbReference>
<accession>A0ABS0PFT2</accession>
<name>A0ABS0PFT2_9BRAD</name>
<organism evidence="2 3">
    <name type="scientific">Bradyrhizobium diversitatis</name>
    <dbReference type="NCBI Taxonomy" id="2755406"/>
    <lineage>
        <taxon>Bacteria</taxon>
        <taxon>Pseudomonadati</taxon>
        <taxon>Pseudomonadota</taxon>
        <taxon>Alphaproteobacteria</taxon>
        <taxon>Hyphomicrobiales</taxon>
        <taxon>Nitrobacteraceae</taxon>
        <taxon>Bradyrhizobium</taxon>
    </lineage>
</organism>
<dbReference type="GO" id="GO:0005524">
    <property type="term" value="F:ATP binding"/>
    <property type="evidence" value="ECO:0007669"/>
    <property type="project" value="UniProtKB-KW"/>
</dbReference>
<protein>
    <submittedName>
        <fullName evidence="2">ATP-binding protein</fullName>
    </submittedName>
</protein>
<reference evidence="2 3" key="1">
    <citation type="submission" date="2020-07" db="EMBL/GenBank/DDBJ databases">
        <title>Bradyrhizobium diversity isolated from nodules of indigenous legumes of Western Australia.</title>
        <authorList>
            <person name="Klepa M.S."/>
        </authorList>
    </citation>
    <scope>NUCLEOTIDE SEQUENCE [LARGE SCALE GENOMIC DNA]</scope>
    <source>
        <strain evidence="2 3">CNPSo 4019</strain>
    </source>
</reference>
<dbReference type="RefSeq" id="WP_197969678.1">
    <property type="nucleotide sequence ID" value="NZ_JACEGD010000077.1"/>
</dbReference>
<dbReference type="PANTHER" id="PTHR30595">
    <property type="entry name" value="GLPR-RELATED TRANSCRIPTIONAL REPRESSOR"/>
    <property type="match status" value="1"/>
</dbReference>
<dbReference type="EMBL" id="JACEGD010000077">
    <property type="protein sequence ID" value="MBH5392186.1"/>
    <property type="molecule type" value="Genomic_DNA"/>
</dbReference>
<dbReference type="Pfam" id="PF04326">
    <property type="entry name" value="SLFN_AlbA_2"/>
    <property type="match status" value="1"/>
</dbReference>
<evidence type="ECO:0000259" key="1">
    <source>
        <dbReference type="Pfam" id="PF04326"/>
    </source>
</evidence>
<feature type="domain" description="Schlafen AlbA-2" evidence="1">
    <location>
        <begin position="25"/>
        <end position="158"/>
    </location>
</feature>
<evidence type="ECO:0000313" key="3">
    <source>
        <dbReference type="Proteomes" id="UP001194539"/>
    </source>
</evidence>
<sequence>MFALPADFAELVQFDFETGVVISREGKRLEFKQDFNAADFSEYTKALATFANSSGGVIIFGVSNKPRAIVGANEMVDEADWVNRLRDDFDPEIPFAIREYKVGNFKLYAVGVDASQHKPVISRKTRTKVVEKKGEKKDVTILQEGTIYYRYAGQSRPIAFPELHTMLVERDAMNMRKVMETLQVVQRIGLDRAGVIDVTDPKPSILMSPETAKGLNFIKKAELVEEKGAPAYTVVGQVDLQHVVRAPLDEADKNLPTEVAKILTPIIKEVYGIGQISAQQVTQLMRHMKIDGDNHHCVYEKKMGRKYITRAGIGAVEAYIRQRPGEALEAFGSKASKNDYLMKILREQDEKAIVVPSKDVVLPAEMPAKLAKAKN</sequence>
<keyword evidence="2" id="KW-0547">Nucleotide-binding</keyword>
<gene>
    <name evidence="2" type="ORF">H1B27_38965</name>
</gene>
<dbReference type="InterPro" id="IPR007421">
    <property type="entry name" value="Schlafen_AlbA_2_dom"/>
</dbReference>
<evidence type="ECO:0000313" key="2">
    <source>
        <dbReference type="EMBL" id="MBH5392186.1"/>
    </source>
</evidence>
<keyword evidence="2" id="KW-0067">ATP-binding</keyword>
<dbReference type="Proteomes" id="UP001194539">
    <property type="component" value="Unassembled WGS sequence"/>
</dbReference>
<proteinExistence type="predicted"/>
<dbReference type="Gene3D" id="3.30.950.30">
    <property type="entry name" value="Schlafen, AAA domain"/>
    <property type="match status" value="1"/>
</dbReference>
<keyword evidence="3" id="KW-1185">Reference proteome</keyword>